<proteinExistence type="predicted"/>
<dbReference type="Proteomes" id="UP001205861">
    <property type="component" value="Unassembled WGS sequence"/>
</dbReference>
<evidence type="ECO:0000313" key="2">
    <source>
        <dbReference type="EMBL" id="MCS0607741.1"/>
    </source>
</evidence>
<comment type="caution">
    <text evidence="2">The sequence shown here is derived from an EMBL/GenBank/DDBJ whole genome shotgun (WGS) entry which is preliminary data.</text>
</comment>
<feature type="region of interest" description="Disordered" evidence="1">
    <location>
        <begin position="88"/>
        <end position="111"/>
    </location>
</feature>
<protein>
    <submittedName>
        <fullName evidence="2">Uncharacterized protein</fullName>
    </submittedName>
</protein>
<keyword evidence="3" id="KW-1185">Reference proteome</keyword>
<evidence type="ECO:0000313" key="3">
    <source>
        <dbReference type="Proteomes" id="UP001205861"/>
    </source>
</evidence>
<reference evidence="2 3" key="1">
    <citation type="submission" date="2022-08" db="EMBL/GenBank/DDBJ databases">
        <title>Reclassification of Massilia species as members of the genera Telluria, Duganella, Pseudoduganella, Mokoshia gen. nov. and Zemynaea gen. nov. using orthogonal and non-orthogonal genome-based approaches.</title>
        <authorList>
            <person name="Bowman J.P."/>
        </authorList>
    </citation>
    <scope>NUCLEOTIDE SEQUENCE [LARGE SCALE GENOMIC DNA]</scope>
    <source>
        <strain evidence="2 3">JCM 31607</strain>
    </source>
</reference>
<organism evidence="2 3">
    <name type="scientific">Massilia solisilvae</name>
    <dbReference type="NCBI Taxonomy" id="1811225"/>
    <lineage>
        <taxon>Bacteria</taxon>
        <taxon>Pseudomonadati</taxon>
        <taxon>Pseudomonadota</taxon>
        <taxon>Betaproteobacteria</taxon>
        <taxon>Burkholderiales</taxon>
        <taxon>Oxalobacteraceae</taxon>
        <taxon>Telluria group</taxon>
        <taxon>Massilia</taxon>
    </lineage>
</organism>
<accession>A0ABT2BH31</accession>
<gene>
    <name evidence="2" type="ORF">NX773_06150</name>
</gene>
<dbReference type="RefSeq" id="WP_258855440.1">
    <property type="nucleotide sequence ID" value="NZ_JANUGV010000001.1"/>
</dbReference>
<evidence type="ECO:0000256" key="1">
    <source>
        <dbReference type="SAM" id="MobiDB-lite"/>
    </source>
</evidence>
<sequence>MNTQIVRIFDNYDAAQRARAELIASGFTDERVQLKVKEDEAGPAKSNFTVGNDPNVVGGQAYSRTYAPTNQVEYFMMTVLANDPSEAAGAASIMARHGATSGDPAQQPPRR</sequence>
<dbReference type="EMBL" id="JANUGV010000001">
    <property type="protein sequence ID" value="MCS0607741.1"/>
    <property type="molecule type" value="Genomic_DNA"/>
</dbReference>
<name>A0ABT2BH31_9BURK</name>